<proteinExistence type="inferred from homology"/>
<dbReference type="GeneID" id="82152192"/>
<evidence type="ECO:0000256" key="4">
    <source>
        <dbReference type="ARBA" id="ARBA00023136"/>
    </source>
</evidence>
<dbReference type="Proteomes" id="UP000014200">
    <property type="component" value="Unassembled WGS sequence"/>
</dbReference>
<evidence type="ECO:0000256" key="5">
    <source>
        <dbReference type="ARBA" id="ARBA00023237"/>
    </source>
</evidence>
<reference evidence="9 11" key="2">
    <citation type="submission" date="2019-04" db="EMBL/GenBank/DDBJ databases">
        <title>Microbes associate with the intestines of laboratory mice.</title>
        <authorList>
            <person name="Navarre W."/>
            <person name="Wong E."/>
            <person name="Huang K."/>
            <person name="Tropini C."/>
            <person name="Ng K."/>
            <person name="Yu B."/>
        </authorList>
    </citation>
    <scope>NUCLEOTIDE SEQUENCE [LARGE SCALE GENOMIC DNA]</scope>
    <source>
        <strain evidence="9 11">NM22_B1</strain>
    </source>
</reference>
<comment type="similarity">
    <text evidence="2">Belongs to the SusD family.</text>
</comment>
<accession>R9I554</accession>
<comment type="subcellular location">
    <subcellularLocation>
        <location evidence="1">Cell outer membrane</location>
    </subcellularLocation>
</comment>
<dbReference type="InterPro" id="IPR012944">
    <property type="entry name" value="SusD_RagB_dom"/>
</dbReference>
<evidence type="ECO:0000313" key="11">
    <source>
        <dbReference type="Proteomes" id="UP000310760"/>
    </source>
</evidence>
<keyword evidence="5" id="KW-0998">Cell outer membrane</keyword>
<dbReference type="SUPFAM" id="SSF48452">
    <property type="entry name" value="TPR-like"/>
    <property type="match status" value="1"/>
</dbReference>
<dbReference type="Gene3D" id="1.25.40.390">
    <property type="match status" value="1"/>
</dbReference>
<dbReference type="AlphaFoldDB" id="R9I554"/>
<evidence type="ECO:0000259" key="6">
    <source>
        <dbReference type="Pfam" id="PF07980"/>
    </source>
</evidence>
<dbReference type="InterPro" id="IPR011990">
    <property type="entry name" value="TPR-like_helical_dom_sf"/>
</dbReference>
<comment type="caution">
    <text evidence="8">The sequence shown here is derived from an EMBL/GenBank/DDBJ whole genome shotgun (WGS) entry which is preliminary data.</text>
</comment>
<evidence type="ECO:0000313" key="9">
    <source>
        <dbReference type="EMBL" id="TGY72565.1"/>
    </source>
</evidence>
<reference evidence="8 10" key="1">
    <citation type="submission" date="2013-04" db="EMBL/GenBank/DDBJ databases">
        <title>The Genome Sequence of Bacteroides massiliensis dnLKV3.</title>
        <authorList>
            <consortium name="The Broad Institute Genomics Platform"/>
            <consortium name="The Broad Institute Genome Sequencing Center for Infectious Disease"/>
            <person name="Earl A."/>
            <person name="Xavier R."/>
            <person name="Kuhn K."/>
            <person name="Stappenbeck T."/>
            <person name="Walker B."/>
            <person name="Young S."/>
            <person name="Zeng Q."/>
            <person name="Gargeya S."/>
            <person name="Fitzgerald M."/>
            <person name="Haas B."/>
            <person name="Abouelleil A."/>
            <person name="Allen A.W."/>
            <person name="Alvarado L."/>
            <person name="Arachchi H.M."/>
            <person name="Berlin A.M."/>
            <person name="Chapman S.B."/>
            <person name="Gainer-Dewar J."/>
            <person name="Goldberg J."/>
            <person name="Griggs A."/>
            <person name="Gujja S."/>
            <person name="Hansen M."/>
            <person name="Howarth C."/>
            <person name="Imamovic A."/>
            <person name="Ireland A."/>
            <person name="Larimer J."/>
            <person name="McCowan C."/>
            <person name="Murphy C."/>
            <person name="Pearson M."/>
            <person name="Poon T.W."/>
            <person name="Priest M."/>
            <person name="Roberts A."/>
            <person name="Saif S."/>
            <person name="Shea T."/>
            <person name="Sisk P."/>
            <person name="Sykes S."/>
            <person name="Wortman J."/>
            <person name="Nusbaum C."/>
            <person name="Birren B."/>
        </authorList>
    </citation>
    <scope>NUCLEOTIDE SEQUENCE [LARGE SCALE GENOMIC DNA]</scope>
    <source>
        <strain evidence="10">dnLKV3</strain>
        <strain evidence="8">DnLKV3</strain>
    </source>
</reference>
<feature type="domain" description="SusD-like N-terminal" evidence="7">
    <location>
        <begin position="83"/>
        <end position="206"/>
    </location>
</feature>
<dbReference type="STRING" id="1235788.C802_03086"/>
<evidence type="ECO:0000256" key="1">
    <source>
        <dbReference type="ARBA" id="ARBA00004442"/>
    </source>
</evidence>
<dbReference type="PROSITE" id="PS51257">
    <property type="entry name" value="PROKAR_LIPOPROTEIN"/>
    <property type="match status" value="1"/>
</dbReference>
<keyword evidence="3" id="KW-0732">Signal</keyword>
<evidence type="ECO:0000313" key="10">
    <source>
        <dbReference type="Proteomes" id="UP000014200"/>
    </source>
</evidence>
<dbReference type="OrthoDB" id="1031584at2"/>
<name>R9I554_9BACT</name>
<dbReference type="Proteomes" id="UP000310760">
    <property type="component" value="Unassembled WGS sequence"/>
</dbReference>
<dbReference type="EMBL" id="SRYJ01000005">
    <property type="protein sequence ID" value="TGY72565.1"/>
    <property type="molecule type" value="Genomic_DNA"/>
</dbReference>
<evidence type="ECO:0000256" key="3">
    <source>
        <dbReference type="ARBA" id="ARBA00022729"/>
    </source>
</evidence>
<feature type="domain" description="RagB/SusD" evidence="6">
    <location>
        <begin position="258"/>
        <end position="550"/>
    </location>
</feature>
<gene>
    <name evidence="8" type="ORF">C802_03086</name>
    <name evidence="9" type="ORF">E5339_03475</name>
</gene>
<dbReference type="Pfam" id="PF14322">
    <property type="entry name" value="SusD-like_3"/>
    <property type="match status" value="1"/>
</dbReference>
<sequence length="552" mass="62928">MKKIVSFFITATLMVSGCTLDREPETTLADNNFWKSETDLRGACNKMYKDLPGFVNDFRSDELRDKSQNGISSGNRSVSGTSGDWTDPYNRIGVCNNIIIKSENAQVETGRRNRWVAEAYFFRAYNYFELVKKYGDVPLILKVFNSTSDADVVRARDSRETVIQQCYDDLEFALEWLPDIDDSELKNDWGRVSKSAALGLLVRIGLYEGTHKKYHHTPDGNYVDHLDKGIAAARQLMNSGKHDLYPDFNKLFLHDGEGRQNKENLFVKIYGPAGTINHKHSRQLESSITLTRNMVDNFLYTDGLPREKSPLRIHPESSYADMLKNRDPRLAMTVFTPGEEAYKGSYVPFVTTNQNHAFGYAIKKGYIGSEYSSDGTNDKMIIRYAEVLISYAELLYEKNGSITDDQLDATINKVRERAGFNVRLTNAFVAANGLDMLDEIRRERMVEFIDENLHYDDIIRWKTAEEVLPKAILGLIYCSDETTANYNELKNNLTAEDGTYKGVKVYDQGFIYVLEEAESRSFDPERDYLYPVPTHEISTSGGNITQNPKWGN</sequence>
<dbReference type="EMBL" id="ASSP01000018">
    <property type="protein sequence ID" value="EOS11372.1"/>
    <property type="molecule type" value="Genomic_DNA"/>
</dbReference>
<evidence type="ECO:0000259" key="7">
    <source>
        <dbReference type="Pfam" id="PF14322"/>
    </source>
</evidence>
<dbReference type="Pfam" id="PF07980">
    <property type="entry name" value="SusD_RagB"/>
    <property type="match status" value="1"/>
</dbReference>
<dbReference type="GO" id="GO:0009279">
    <property type="term" value="C:cell outer membrane"/>
    <property type="evidence" value="ECO:0007669"/>
    <property type="project" value="UniProtKB-SubCell"/>
</dbReference>
<evidence type="ECO:0000256" key="2">
    <source>
        <dbReference type="ARBA" id="ARBA00006275"/>
    </source>
</evidence>
<dbReference type="PATRIC" id="fig|1235788.3.peg.3171"/>
<keyword evidence="4" id="KW-0472">Membrane</keyword>
<dbReference type="RefSeq" id="WP_016277413.1">
    <property type="nucleotide sequence ID" value="NZ_CAONYA010000006.1"/>
</dbReference>
<organism evidence="8 10">
    <name type="scientific">Phocaeicola sartorii</name>
    <dbReference type="NCBI Taxonomy" id="671267"/>
    <lineage>
        <taxon>Bacteria</taxon>
        <taxon>Pseudomonadati</taxon>
        <taxon>Bacteroidota</taxon>
        <taxon>Bacteroidia</taxon>
        <taxon>Bacteroidales</taxon>
        <taxon>Bacteroidaceae</taxon>
        <taxon>Phocaeicola</taxon>
    </lineage>
</organism>
<evidence type="ECO:0000313" key="8">
    <source>
        <dbReference type="EMBL" id="EOS11372.1"/>
    </source>
</evidence>
<protein>
    <submittedName>
        <fullName evidence="9">RagB/SusD family nutrient uptake outer membrane protein</fullName>
    </submittedName>
</protein>
<dbReference type="HOGENOM" id="CLU_015553_0_3_10"/>
<dbReference type="InterPro" id="IPR033985">
    <property type="entry name" value="SusD-like_N"/>
</dbReference>
<keyword evidence="10" id="KW-1185">Reference proteome</keyword>